<dbReference type="Proteomes" id="UP000440367">
    <property type="component" value="Unassembled WGS sequence"/>
</dbReference>
<dbReference type="EMBL" id="QXGD01001267">
    <property type="protein sequence ID" value="KAE9210246.1"/>
    <property type="molecule type" value="Genomic_DNA"/>
</dbReference>
<keyword evidence="7" id="KW-1185">Reference proteome</keyword>
<dbReference type="AlphaFoldDB" id="A0A6A3WW98"/>
<evidence type="ECO:0000313" key="2">
    <source>
        <dbReference type="EMBL" id="KAE8992811.1"/>
    </source>
</evidence>
<protein>
    <submittedName>
        <fullName evidence="4">Uncharacterized protein</fullName>
    </submittedName>
</protein>
<evidence type="ECO:0000313" key="3">
    <source>
        <dbReference type="EMBL" id="KAE9170682.1"/>
    </source>
</evidence>
<dbReference type="EMBL" id="QXGB01001373">
    <property type="protein sequence ID" value="KAE9191897.1"/>
    <property type="molecule type" value="Genomic_DNA"/>
</dbReference>
<evidence type="ECO:0000313" key="1">
    <source>
        <dbReference type="EMBL" id="KAE8932974.1"/>
    </source>
</evidence>
<dbReference type="Proteomes" id="UP000460718">
    <property type="component" value="Unassembled WGS sequence"/>
</dbReference>
<dbReference type="EMBL" id="QXFW01001313">
    <property type="protein sequence ID" value="KAE8992811.1"/>
    <property type="molecule type" value="Genomic_DNA"/>
</dbReference>
<dbReference type="Proteomes" id="UP000433483">
    <property type="component" value="Unassembled WGS sequence"/>
</dbReference>
<evidence type="ECO:0000313" key="9">
    <source>
        <dbReference type="Proteomes" id="UP000460718"/>
    </source>
</evidence>
<comment type="caution">
    <text evidence="4">The sequence shown here is derived from an EMBL/GenBank/DDBJ whole genome shotgun (WGS) entry which is preliminary data.</text>
</comment>
<sequence length="76" mass="8421">MCDLPAKLRAPIVSQAAASHMIRDVRERNVNLVISEMTPLRNFSPSAWTSSTCHSVPRTRMVLPCPRTGSCPPWTS</sequence>
<evidence type="ECO:0000313" key="6">
    <source>
        <dbReference type="Proteomes" id="UP000429523"/>
    </source>
</evidence>
<dbReference type="Proteomes" id="UP000476176">
    <property type="component" value="Unassembled WGS sequence"/>
</dbReference>
<dbReference type="EMBL" id="QXGC01004193">
    <property type="protein sequence ID" value="KAE9170682.1"/>
    <property type="molecule type" value="Genomic_DNA"/>
</dbReference>
<name>A0A6A3WW98_9STRA</name>
<evidence type="ECO:0000313" key="7">
    <source>
        <dbReference type="Proteomes" id="UP000433483"/>
    </source>
</evidence>
<evidence type="ECO:0000313" key="10">
    <source>
        <dbReference type="Proteomes" id="UP000476176"/>
    </source>
</evidence>
<organism evidence="4 7">
    <name type="scientific">Phytophthora fragariae</name>
    <dbReference type="NCBI Taxonomy" id="53985"/>
    <lineage>
        <taxon>Eukaryota</taxon>
        <taxon>Sar</taxon>
        <taxon>Stramenopiles</taxon>
        <taxon>Oomycota</taxon>
        <taxon>Peronosporomycetes</taxon>
        <taxon>Peronosporales</taxon>
        <taxon>Peronosporaceae</taxon>
        <taxon>Phytophthora</taxon>
    </lineage>
</organism>
<proteinExistence type="predicted"/>
<gene>
    <name evidence="5" type="ORF">PF002_g18869</name>
    <name evidence="3" type="ORF">PF004_g27797</name>
    <name evidence="4" type="ORF">PF005_g18663</name>
    <name evidence="1" type="ORF">PF009_g17005</name>
    <name evidence="2" type="ORF">PF011_g17395</name>
</gene>
<evidence type="ECO:0000313" key="5">
    <source>
        <dbReference type="EMBL" id="KAE9210246.1"/>
    </source>
</evidence>
<accession>A0A6A3WW98</accession>
<dbReference type="EMBL" id="QXGF01001061">
    <property type="protein sequence ID" value="KAE8932974.1"/>
    <property type="molecule type" value="Genomic_DNA"/>
</dbReference>
<reference evidence="6 7" key="1">
    <citation type="submission" date="2018-08" db="EMBL/GenBank/DDBJ databases">
        <title>Genomic investigation of the strawberry pathogen Phytophthora fragariae indicates pathogenicity is determined by transcriptional variation in three key races.</title>
        <authorList>
            <person name="Adams T.M."/>
            <person name="Armitage A.D."/>
            <person name="Sobczyk M.K."/>
            <person name="Bates H.J."/>
            <person name="Dunwell J.M."/>
            <person name="Nellist C.F."/>
            <person name="Harrison R.J."/>
        </authorList>
    </citation>
    <scope>NUCLEOTIDE SEQUENCE [LARGE SCALE GENOMIC DNA]</scope>
    <source>
        <strain evidence="5 8">BC-1</strain>
        <strain evidence="3 10">BC-23</strain>
        <strain evidence="4 7">NOV-27</strain>
        <strain evidence="1 6">NOV-9</strain>
        <strain evidence="2 9">SCRP245</strain>
    </source>
</reference>
<evidence type="ECO:0000313" key="8">
    <source>
        <dbReference type="Proteomes" id="UP000440367"/>
    </source>
</evidence>
<evidence type="ECO:0000313" key="4">
    <source>
        <dbReference type="EMBL" id="KAE9191897.1"/>
    </source>
</evidence>
<dbReference type="Proteomes" id="UP000429523">
    <property type="component" value="Unassembled WGS sequence"/>
</dbReference>